<evidence type="ECO:0000313" key="2">
    <source>
        <dbReference type="Proteomes" id="UP000003779"/>
    </source>
</evidence>
<accession>J7LAN0</accession>
<dbReference type="HOGENOM" id="CLU_3202613_0_0_11"/>
<gene>
    <name evidence="1" type="ordered locus">B005_2093</name>
</gene>
<dbReference type="EMBL" id="CP003788">
    <property type="protein sequence ID" value="AFR10713.1"/>
    <property type="molecule type" value="Genomic_DNA"/>
</dbReference>
<dbReference type="Proteomes" id="UP000003779">
    <property type="component" value="Chromosome"/>
</dbReference>
<protein>
    <submittedName>
        <fullName evidence="1">Uncharacterized protein</fullName>
    </submittedName>
</protein>
<dbReference type="PATRIC" id="fig|1205910.3.peg.1976"/>
<reference evidence="1 2" key="1">
    <citation type="journal article" date="2012" name="J. Bacteriol.">
        <title>Whole-Genome Sequence of Nocardiopsis alba Strain ATCC BAA-2165, Associated with Honeybees.</title>
        <authorList>
            <person name="Qiao J."/>
            <person name="Chen L."/>
            <person name="Li Y."/>
            <person name="Wang J."/>
            <person name="Zhang W."/>
            <person name="Chen S."/>
        </authorList>
    </citation>
    <scope>NUCLEOTIDE SEQUENCE [LARGE SCALE GENOMIC DNA]</scope>
    <source>
        <strain evidence="2">ATCC BAA-2165 / BE74</strain>
    </source>
</reference>
<sequence>MPERLYVLLPGEIVGHLDRESPDQAPSFLPNVSSRALVRAARTSM</sequence>
<dbReference type="KEGG" id="nal:B005_2093"/>
<reference evidence="2" key="2">
    <citation type="submission" date="2012-08" db="EMBL/GenBank/DDBJ databases">
        <title>Whole-genome sequence of Nocardiopsis alba strain ATCC BAA-2165 associated with honeybees.</title>
        <authorList>
            <person name="Qiao J."/>
            <person name="Chen L."/>
            <person name="Li Y."/>
            <person name="Wang J."/>
            <person name="Zhang W."/>
            <person name="Chen S."/>
        </authorList>
    </citation>
    <scope>NUCLEOTIDE SEQUENCE [LARGE SCALE GENOMIC DNA]</scope>
    <source>
        <strain evidence="2">ATCC BAA-2165 / BE74</strain>
    </source>
</reference>
<proteinExistence type="predicted"/>
<evidence type="ECO:0000313" key="1">
    <source>
        <dbReference type="EMBL" id="AFR10713.1"/>
    </source>
</evidence>
<dbReference type="AlphaFoldDB" id="J7LAN0"/>
<name>J7LAN0_NOCAA</name>
<organism evidence="1 2">
    <name type="scientific">Nocardiopsis alba (strain ATCC BAA-2165 / BE74)</name>
    <dbReference type="NCBI Taxonomy" id="1205910"/>
    <lineage>
        <taxon>Bacteria</taxon>
        <taxon>Bacillati</taxon>
        <taxon>Actinomycetota</taxon>
        <taxon>Actinomycetes</taxon>
        <taxon>Streptosporangiales</taxon>
        <taxon>Nocardiopsidaceae</taxon>
        <taxon>Nocardiopsis</taxon>
    </lineage>
</organism>